<keyword evidence="2" id="KW-0805">Transcription regulation</keyword>
<evidence type="ECO:0000256" key="2">
    <source>
        <dbReference type="ARBA" id="ARBA00023015"/>
    </source>
</evidence>
<dbReference type="Gene3D" id="1.10.1740.10">
    <property type="match status" value="1"/>
</dbReference>
<keyword evidence="8" id="KW-1185">Reference proteome</keyword>
<dbReference type="PANTHER" id="PTHR43133:SF60">
    <property type="entry name" value="RNA POLYMERASE SIGMA FACTOR SIGV"/>
    <property type="match status" value="1"/>
</dbReference>
<sequence>MSDKKLSEGSVGVEAVLSVYWYEGYFYRRRGLRKMNTFEDLVHEYGIAIYKYIFSLVSHKELAEDLYQEVLLSAYLAYPSIKEQSKYKSWLFTIAVNKCRDYWRKENKSKQFWKEEVYSYSAACEPTSIPEEEILHKFHAEQLAEKVMTLPEIYRYPIYLYYYKDLTLLEIATKSNLPMSTIKTRMRRAKERLRPKMLSLA</sequence>
<comment type="caution">
    <text evidence="7">The sequence shown here is derived from an EMBL/GenBank/DDBJ whole genome shotgun (WGS) entry which is preliminary data.</text>
</comment>
<dbReference type="AlphaFoldDB" id="K6E9J2"/>
<keyword evidence="4" id="KW-0804">Transcription</keyword>
<dbReference type="eggNOG" id="COG1595">
    <property type="taxonomic scope" value="Bacteria"/>
</dbReference>
<dbReference type="STRING" id="1117379.BABA_07341"/>
<dbReference type="EMBL" id="AJLS01000044">
    <property type="protein sequence ID" value="EKN70011.1"/>
    <property type="molecule type" value="Genomic_DNA"/>
</dbReference>
<dbReference type="InterPro" id="IPR014284">
    <property type="entry name" value="RNA_pol_sigma-70_dom"/>
</dbReference>
<comment type="similarity">
    <text evidence="1">Belongs to the sigma-70 factor family. ECF subfamily.</text>
</comment>
<dbReference type="GO" id="GO:0006352">
    <property type="term" value="P:DNA-templated transcription initiation"/>
    <property type="evidence" value="ECO:0007669"/>
    <property type="project" value="InterPro"/>
</dbReference>
<evidence type="ECO:0000259" key="5">
    <source>
        <dbReference type="Pfam" id="PF04542"/>
    </source>
</evidence>
<dbReference type="InterPro" id="IPR013249">
    <property type="entry name" value="RNA_pol_sigma70_r4_t2"/>
</dbReference>
<dbReference type="GO" id="GO:0003677">
    <property type="term" value="F:DNA binding"/>
    <property type="evidence" value="ECO:0007669"/>
    <property type="project" value="InterPro"/>
</dbReference>
<dbReference type="InterPro" id="IPR036388">
    <property type="entry name" value="WH-like_DNA-bd_sf"/>
</dbReference>
<proteinExistence type="inferred from homology"/>
<dbReference type="GO" id="GO:0016987">
    <property type="term" value="F:sigma factor activity"/>
    <property type="evidence" value="ECO:0007669"/>
    <property type="project" value="UniProtKB-KW"/>
</dbReference>
<evidence type="ECO:0000313" key="8">
    <source>
        <dbReference type="Proteomes" id="UP000006316"/>
    </source>
</evidence>
<dbReference type="Pfam" id="PF04542">
    <property type="entry name" value="Sigma70_r2"/>
    <property type="match status" value="1"/>
</dbReference>
<keyword evidence="3" id="KW-0731">Sigma factor</keyword>
<dbReference type="NCBIfam" id="TIGR02937">
    <property type="entry name" value="sigma70-ECF"/>
    <property type="match status" value="1"/>
</dbReference>
<dbReference type="SUPFAM" id="SSF88659">
    <property type="entry name" value="Sigma3 and sigma4 domains of RNA polymerase sigma factors"/>
    <property type="match status" value="1"/>
</dbReference>
<evidence type="ECO:0000313" key="7">
    <source>
        <dbReference type="EMBL" id="EKN70011.1"/>
    </source>
</evidence>
<dbReference type="PANTHER" id="PTHR43133">
    <property type="entry name" value="RNA POLYMERASE ECF-TYPE SIGMA FACTO"/>
    <property type="match status" value="1"/>
</dbReference>
<dbReference type="Pfam" id="PF08281">
    <property type="entry name" value="Sigma70_r4_2"/>
    <property type="match status" value="1"/>
</dbReference>
<name>K6E9J2_9BACI</name>
<dbReference type="Proteomes" id="UP000006316">
    <property type="component" value="Unassembled WGS sequence"/>
</dbReference>
<dbReference type="InterPro" id="IPR013324">
    <property type="entry name" value="RNA_pol_sigma_r3/r4-like"/>
</dbReference>
<evidence type="ECO:0000256" key="1">
    <source>
        <dbReference type="ARBA" id="ARBA00010641"/>
    </source>
</evidence>
<dbReference type="InterPro" id="IPR039425">
    <property type="entry name" value="RNA_pol_sigma-70-like"/>
</dbReference>
<reference evidence="7 8" key="1">
    <citation type="journal article" date="2012" name="Front. Microbiol.">
        <title>Redundancy and modularity in membrane-associated dissimilatory nitrate reduction in Bacillus.</title>
        <authorList>
            <person name="Heylen K."/>
            <person name="Keltjens J."/>
        </authorList>
    </citation>
    <scope>NUCLEOTIDE SEQUENCE [LARGE SCALE GENOMIC DNA]</scope>
    <source>
        <strain evidence="8">LMG 21833T</strain>
    </source>
</reference>
<dbReference type="InterPro" id="IPR007627">
    <property type="entry name" value="RNA_pol_sigma70_r2"/>
</dbReference>
<dbReference type="SUPFAM" id="SSF88946">
    <property type="entry name" value="Sigma2 domain of RNA polymerase sigma factors"/>
    <property type="match status" value="1"/>
</dbReference>
<accession>K6E9J2</accession>
<feature type="domain" description="RNA polymerase sigma factor 70 region 4 type 2" evidence="6">
    <location>
        <begin position="141"/>
        <end position="193"/>
    </location>
</feature>
<dbReference type="PATRIC" id="fig|1117379.3.peg.1536"/>
<dbReference type="InterPro" id="IPR013325">
    <property type="entry name" value="RNA_pol_sigma_r2"/>
</dbReference>
<dbReference type="Gene3D" id="1.10.10.10">
    <property type="entry name" value="Winged helix-like DNA-binding domain superfamily/Winged helix DNA-binding domain"/>
    <property type="match status" value="1"/>
</dbReference>
<gene>
    <name evidence="7" type="ORF">BABA_07341</name>
</gene>
<evidence type="ECO:0000256" key="4">
    <source>
        <dbReference type="ARBA" id="ARBA00023163"/>
    </source>
</evidence>
<evidence type="ECO:0000256" key="3">
    <source>
        <dbReference type="ARBA" id="ARBA00023082"/>
    </source>
</evidence>
<evidence type="ECO:0000259" key="6">
    <source>
        <dbReference type="Pfam" id="PF08281"/>
    </source>
</evidence>
<feature type="domain" description="RNA polymerase sigma-70 region 2" evidence="5">
    <location>
        <begin position="41"/>
        <end position="107"/>
    </location>
</feature>
<organism evidence="7 8">
    <name type="scientific">Neobacillus bataviensis LMG 21833</name>
    <dbReference type="NCBI Taxonomy" id="1117379"/>
    <lineage>
        <taxon>Bacteria</taxon>
        <taxon>Bacillati</taxon>
        <taxon>Bacillota</taxon>
        <taxon>Bacilli</taxon>
        <taxon>Bacillales</taxon>
        <taxon>Bacillaceae</taxon>
        <taxon>Neobacillus</taxon>
    </lineage>
</organism>
<protein>
    <submittedName>
        <fullName evidence="7">RNA polymerase factor sigma C</fullName>
    </submittedName>
</protein>